<accession>A0A5D4H0R0</accession>
<dbReference type="RefSeq" id="WP_148920364.1">
    <property type="nucleotide sequence ID" value="NZ_VTAV01000014.1"/>
</dbReference>
<dbReference type="EMBL" id="VTAV01000014">
    <property type="protein sequence ID" value="TYR33862.1"/>
    <property type="molecule type" value="Genomic_DNA"/>
</dbReference>
<keyword evidence="1" id="KW-0732">Signal</keyword>
<feature type="chain" id="PRO_5023149484" evidence="1">
    <location>
        <begin position="28"/>
        <end position="517"/>
    </location>
</feature>
<protein>
    <submittedName>
        <fullName evidence="4">DUF4832 domain-containing protein</fullName>
    </submittedName>
</protein>
<keyword evidence="5" id="KW-1185">Reference proteome</keyword>
<evidence type="ECO:0000259" key="2">
    <source>
        <dbReference type="Pfam" id="PF16116"/>
    </source>
</evidence>
<dbReference type="InterPro" id="IPR032379">
    <property type="entry name" value="DUF4874"/>
</dbReference>
<dbReference type="Pfam" id="PF16116">
    <property type="entry name" value="DUF4832"/>
    <property type="match status" value="1"/>
</dbReference>
<organism evidence="4 5">
    <name type="scientific">Sphingobacterium phlebotomi</name>
    <dbReference type="NCBI Taxonomy" id="2605433"/>
    <lineage>
        <taxon>Bacteria</taxon>
        <taxon>Pseudomonadati</taxon>
        <taxon>Bacteroidota</taxon>
        <taxon>Sphingobacteriia</taxon>
        <taxon>Sphingobacteriales</taxon>
        <taxon>Sphingobacteriaceae</taxon>
        <taxon>Sphingobacterium</taxon>
    </lineage>
</organism>
<feature type="domain" description="DUF4874" evidence="3">
    <location>
        <begin position="51"/>
        <end position="245"/>
    </location>
</feature>
<comment type="caution">
    <text evidence="4">The sequence shown here is derived from an EMBL/GenBank/DDBJ whole genome shotgun (WGS) entry which is preliminary data.</text>
</comment>
<proteinExistence type="predicted"/>
<dbReference type="Pfam" id="PF16173">
    <property type="entry name" value="DUF4874"/>
    <property type="match status" value="1"/>
</dbReference>
<dbReference type="InterPro" id="IPR032267">
    <property type="entry name" value="DUF4832"/>
</dbReference>
<evidence type="ECO:0000256" key="1">
    <source>
        <dbReference type="SAM" id="SignalP"/>
    </source>
</evidence>
<feature type="domain" description="DUF4832" evidence="2">
    <location>
        <begin position="276"/>
        <end position="497"/>
    </location>
</feature>
<dbReference type="Proteomes" id="UP000322362">
    <property type="component" value="Unassembled WGS sequence"/>
</dbReference>
<sequence>MKLSIKLSIYICMFAPALMSCSCSKNGNDSPPEQEPQPTVTYTESMEDFANPERGFYRYTETHTSNFTVLDANTLAGYRQLQSIQNANYRVYSTLVFRYYVLDDVKTVSIPQSTLEKINADMVAARTAGVKLIPRFVYSITSNAGNCPEGFICPPYGDTAKEHMLQHIADLKPVLQENADVIACVQLGFVGLWGEQYYTDFFGDPSSNGGQGKLLDANWADRAEIIAALLDAVPESRMVQVRYPQQKQRFIYGVSTPITAQPLTESEAFSADDKARLGFHNDCFLSGPSDTGTYEDYGNSSSNRSGSASVIDALKAYKNKDSKYVVVGGETCNNTFTPDNECEPAGKAQAAFAEMHYSYINAHYNNQLNNKWQTSGCMDNIKKNLGYRFVLQNALFPDAVNAGSNMPLTINLINKGYASPYNARPVQLLLRKVGAQDVVILSINTDVRKWYPGTTNLETSVAIPSNVEKGEYELLMNLPDAYESIANRPEYSIRLANNDVWEAATGYNKLNHKITVN</sequence>
<evidence type="ECO:0000313" key="4">
    <source>
        <dbReference type="EMBL" id="TYR33862.1"/>
    </source>
</evidence>
<name>A0A5D4H0R0_9SPHI</name>
<reference evidence="4 5" key="1">
    <citation type="submission" date="2019-08" db="EMBL/GenBank/DDBJ databases">
        <title>Phlebobacter frassis gen. nov. sp. nov., a new member of family Sphingobacteriaceae isolated from sand fly rearing media.</title>
        <authorList>
            <person name="Kakumanu M.L."/>
            <person name="Marayati B.F."/>
            <person name="Wada-Katsumata A."/>
            <person name="Wasserberg G."/>
            <person name="Schal C."/>
            <person name="Apperson C.S."/>
            <person name="Ponnusamy L."/>
        </authorList>
    </citation>
    <scope>NUCLEOTIDE SEQUENCE [LARGE SCALE GENOMIC DNA]</scope>
    <source>
        <strain evidence="4 5">SSI9</strain>
    </source>
</reference>
<gene>
    <name evidence="4" type="ORF">FXV77_16600</name>
</gene>
<dbReference type="AlphaFoldDB" id="A0A5D4H0R0"/>
<evidence type="ECO:0000313" key="5">
    <source>
        <dbReference type="Proteomes" id="UP000322362"/>
    </source>
</evidence>
<dbReference type="PROSITE" id="PS51257">
    <property type="entry name" value="PROKAR_LIPOPROTEIN"/>
    <property type="match status" value="1"/>
</dbReference>
<evidence type="ECO:0000259" key="3">
    <source>
        <dbReference type="Pfam" id="PF16173"/>
    </source>
</evidence>
<feature type="signal peptide" evidence="1">
    <location>
        <begin position="1"/>
        <end position="27"/>
    </location>
</feature>